<evidence type="ECO:0000256" key="1">
    <source>
        <dbReference type="ARBA" id="ARBA00004123"/>
    </source>
</evidence>
<proteinExistence type="predicted"/>
<dbReference type="InterPro" id="IPR052035">
    <property type="entry name" value="ZnF_BED_domain_contain"/>
</dbReference>
<dbReference type="EMBL" id="WJQU01000001">
    <property type="protein sequence ID" value="KAJ6646911.1"/>
    <property type="molecule type" value="Genomic_DNA"/>
</dbReference>
<evidence type="ECO:0000256" key="6">
    <source>
        <dbReference type="SAM" id="MobiDB-lite"/>
    </source>
</evidence>
<keyword evidence="3" id="KW-0863">Zinc-finger</keyword>
<dbReference type="SUPFAM" id="SSF140996">
    <property type="entry name" value="Hermes dimerisation domain"/>
    <property type="match status" value="1"/>
</dbReference>
<name>A0A9Q0NC30_9DIPT</name>
<evidence type="ECO:0000256" key="5">
    <source>
        <dbReference type="ARBA" id="ARBA00023242"/>
    </source>
</evidence>
<dbReference type="InterPro" id="IPR012337">
    <property type="entry name" value="RNaseH-like_sf"/>
</dbReference>
<evidence type="ECO:0000256" key="2">
    <source>
        <dbReference type="ARBA" id="ARBA00022723"/>
    </source>
</evidence>
<dbReference type="Proteomes" id="UP001151699">
    <property type="component" value="Chromosome A"/>
</dbReference>
<feature type="compositionally biased region" description="Basic and acidic residues" evidence="6">
    <location>
        <begin position="270"/>
        <end position="283"/>
    </location>
</feature>
<sequence length="292" mass="33325">KYKVSGKSNGGTGNLARHLRKSHTEVVVSDLPHDEPFTFSQEKFRKALLKWIVACDQPFTAPQEEAFVELIRTLNPDAHIYSDKTIKKDELTEYLTKFDELKEEIAKVSGKISITMDSWTSKNWIPFLAIRGHWIDDDWNYKSKLLDFAYIEGNHSGEKHSQIFIKCVERLKLPFSKILAITLDNASNNDTLFKWLIEHGLSPERNQVRCMPHIINLAAQDILKSLNIPATEDNADLEDELNPASTTTSTLLKRAHGLFLHLEEEELNESIEKNDGNETEQKFGDGLPFSTD</sequence>
<accession>A0A9Q0NC30</accession>
<feature type="region of interest" description="Disordered" evidence="6">
    <location>
        <begin position="267"/>
        <end position="292"/>
    </location>
</feature>
<protein>
    <submittedName>
        <fullName evidence="7">AC transposase</fullName>
    </submittedName>
</protein>
<organism evidence="7 8">
    <name type="scientific">Pseudolycoriella hygida</name>
    <dbReference type="NCBI Taxonomy" id="35572"/>
    <lineage>
        <taxon>Eukaryota</taxon>
        <taxon>Metazoa</taxon>
        <taxon>Ecdysozoa</taxon>
        <taxon>Arthropoda</taxon>
        <taxon>Hexapoda</taxon>
        <taxon>Insecta</taxon>
        <taxon>Pterygota</taxon>
        <taxon>Neoptera</taxon>
        <taxon>Endopterygota</taxon>
        <taxon>Diptera</taxon>
        <taxon>Nematocera</taxon>
        <taxon>Sciaroidea</taxon>
        <taxon>Sciaridae</taxon>
        <taxon>Pseudolycoriella</taxon>
    </lineage>
</organism>
<comment type="subcellular location">
    <subcellularLocation>
        <location evidence="1">Nucleus</location>
    </subcellularLocation>
</comment>
<feature type="non-terminal residue" evidence="7">
    <location>
        <position position="1"/>
    </location>
</feature>
<evidence type="ECO:0000313" key="7">
    <source>
        <dbReference type="EMBL" id="KAJ6646911.1"/>
    </source>
</evidence>
<dbReference type="GO" id="GO:0008270">
    <property type="term" value="F:zinc ion binding"/>
    <property type="evidence" value="ECO:0007669"/>
    <property type="project" value="UniProtKB-KW"/>
</dbReference>
<dbReference type="GO" id="GO:0005634">
    <property type="term" value="C:nucleus"/>
    <property type="evidence" value="ECO:0007669"/>
    <property type="project" value="UniProtKB-SubCell"/>
</dbReference>
<dbReference type="SUPFAM" id="SSF53098">
    <property type="entry name" value="Ribonuclease H-like"/>
    <property type="match status" value="1"/>
</dbReference>
<keyword evidence="5" id="KW-0539">Nucleus</keyword>
<evidence type="ECO:0000256" key="3">
    <source>
        <dbReference type="ARBA" id="ARBA00022771"/>
    </source>
</evidence>
<dbReference type="AlphaFoldDB" id="A0A9Q0NC30"/>
<reference evidence="7" key="1">
    <citation type="submission" date="2022-07" db="EMBL/GenBank/DDBJ databases">
        <authorList>
            <person name="Trinca V."/>
            <person name="Uliana J.V.C."/>
            <person name="Torres T.T."/>
            <person name="Ward R.J."/>
            <person name="Monesi N."/>
        </authorList>
    </citation>
    <scope>NUCLEOTIDE SEQUENCE</scope>
    <source>
        <strain evidence="7">HSMRA1968</strain>
        <tissue evidence="7">Whole embryos</tissue>
    </source>
</reference>
<dbReference type="OrthoDB" id="7765161at2759"/>
<dbReference type="PANTHER" id="PTHR46481">
    <property type="entry name" value="ZINC FINGER BED DOMAIN-CONTAINING PROTEIN 4"/>
    <property type="match status" value="1"/>
</dbReference>
<gene>
    <name evidence="7" type="primary">TRA1_10</name>
    <name evidence="7" type="ORF">Bhyg_02125</name>
</gene>
<keyword evidence="8" id="KW-1185">Reference proteome</keyword>
<keyword evidence="2" id="KW-0479">Metal-binding</keyword>
<dbReference type="PANTHER" id="PTHR46481:SF10">
    <property type="entry name" value="ZINC FINGER BED DOMAIN-CONTAINING PROTEIN 39"/>
    <property type="match status" value="1"/>
</dbReference>
<evidence type="ECO:0000256" key="4">
    <source>
        <dbReference type="ARBA" id="ARBA00022833"/>
    </source>
</evidence>
<evidence type="ECO:0000313" key="8">
    <source>
        <dbReference type="Proteomes" id="UP001151699"/>
    </source>
</evidence>
<feature type="non-terminal residue" evidence="7">
    <location>
        <position position="292"/>
    </location>
</feature>
<keyword evidence="4" id="KW-0862">Zinc</keyword>
<comment type="caution">
    <text evidence="7">The sequence shown here is derived from an EMBL/GenBank/DDBJ whole genome shotgun (WGS) entry which is preliminary data.</text>
</comment>